<dbReference type="EMBL" id="AZEB01000023">
    <property type="protein sequence ID" value="KRL20573.1"/>
    <property type="molecule type" value="Genomic_DNA"/>
</dbReference>
<evidence type="ECO:0000313" key="4">
    <source>
        <dbReference type="EMBL" id="KRL20573.1"/>
    </source>
</evidence>
<dbReference type="AlphaFoldDB" id="A0A0R1NJI9"/>
<evidence type="ECO:0000256" key="2">
    <source>
        <dbReference type="SAM" id="MobiDB-lite"/>
    </source>
</evidence>
<evidence type="ECO:0000313" key="5">
    <source>
        <dbReference type="Proteomes" id="UP000051439"/>
    </source>
</evidence>
<feature type="region of interest" description="Disordered" evidence="2">
    <location>
        <begin position="13"/>
        <end position="86"/>
    </location>
</feature>
<reference evidence="4 5" key="1">
    <citation type="journal article" date="2015" name="Genome Announc.">
        <title>Expanding the biotechnology potential of lactobacilli through comparative genomics of 213 strains and associated genera.</title>
        <authorList>
            <person name="Sun Z."/>
            <person name="Harris H.M."/>
            <person name="McCann A."/>
            <person name="Guo C."/>
            <person name="Argimon S."/>
            <person name="Zhang W."/>
            <person name="Yang X."/>
            <person name="Jeffery I.B."/>
            <person name="Cooney J.C."/>
            <person name="Kagawa T.F."/>
            <person name="Liu W."/>
            <person name="Song Y."/>
            <person name="Salvetti E."/>
            <person name="Wrobel A."/>
            <person name="Rasinkangas P."/>
            <person name="Parkhill J."/>
            <person name="Rea M.C."/>
            <person name="O'Sullivan O."/>
            <person name="Ritari J."/>
            <person name="Douillard F.P."/>
            <person name="Paul Ross R."/>
            <person name="Yang R."/>
            <person name="Briner A.E."/>
            <person name="Felis G.E."/>
            <person name="de Vos W.M."/>
            <person name="Barrangou R."/>
            <person name="Klaenhammer T.R."/>
            <person name="Caufield P.W."/>
            <person name="Cui Y."/>
            <person name="Zhang H."/>
            <person name="O'Toole P.W."/>
        </authorList>
    </citation>
    <scope>NUCLEOTIDE SEQUENCE [LARGE SCALE GENOMIC DNA]</scope>
    <source>
        <strain evidence="4 5">DSM 19906</strain>
    </source>
</reference>
<feature type="compositionally biased region" description="Low complexity" evidence="2">
    <location>
        <begin position="41"/>
        <end position="52"/>
    </location>
</feature>
<feature type="compositionally biased region" description="Basic residues" evidence="2">
    <location>
        <begin position="19"/>
        <end position="37"/>
    </location>
</feature>
<protein>
    <submittedName>
        <fullName evidence="4">MucBP domain protein</fullName>
    </submittedName>
</protein>
<accession>A0A0R1NJI9</accession>
<keyword evidence="1" id="KW-0677">Repeat</keyword>
<organism evidence="4 5">
    <name type="scientific">Lentilactobacillus kisonensis DSM 19906 = JCM 15041</name>
    <dbReference type="NCBI Taxonomy" id="1423766"/>
    <lineage>
        <taxon>Bacteria</taxon>
        <taxon>Bacillati</taxon>
        <taxon>Bacillota</taxon>
        <taxon>Bacilli</taxon>
        <taxon>Lactobacillales</taxon>
        <taxon>Lactobacillaceae</taxon>
        <taxon>Lentilactobacillus</taxon>
    </lineage>
</organism>
<evidence type="ECO:0000256" key="1">
    <source>
        <dbReference type="ARBA" id="ARBA00022737"/>
    </source>
</evidence>
<dbReference type="PATRIC" id="fig|1423766.4.peg.1397"/>
<proteinExistence type="predicted"/>
<evidence type="ECO:0000259" key="3">
    <source>
        <dbReference type="Pfam" id="PF06458"/>
    </source>
</evidence>
<dbReference type="Pfam" id="PF06458">
    <property type="entry name" value="MucBP"/>
    <property type="match status" value="2"/>
</dbReference>
<dbReference type="InterPro" id="IPR009459">
    <property type="entry name" value="MucBP_dom"/>
</dbReference>
<feature type="domain" description="MucBP" evidence="3">
    <location>
        <begin position="156"/>
        <end position="218"/>
    </location>
</feature>
<feature type="domain" description="MucBP" evidence="3">
    <location>
        <begin position="88"/>
        <end position="149"/>
    </location>
</feature>
<gene>
    <name evidence="4" type="ORF">FC98_GL001353</name>
</gene>
<dbReference type="RefSeq" id="WP_008856947.1">
    <property type="nucleotide sequence ID" value="NZ_AZEB01000023.1"/>
</dbReference>
<feature type="compositionally biased region" description="Polar residues" evidence="2">
    <location>
        <begin position="68"/>
        <end position="86"/>
    </location>
</feature>
<sequence length="375" mass="42892">MTLIDWLRQKLNSFSPTHPTRRRNRLIHRNDYHKRKRVTEETSNVNESNETSRPQQPEQSAHGEATAAPTQETPVKSSSTTETRPQSQITIFYLDENNNEIKPADILTGFSGDRLHFQFPNFDDYFITAIDDFTSHFEDDNQEITVHYELMQGHPVLIYSIDTDTGSILQSVKILRDQLGKRYAVQATSIPDYRLISSTGNTLGHFNQEIQQVIFSYRNANWKTVQPVTYYVKLLNHHDVYNEPAGRSLRTGLPENLIIKIFAQVVTGDDNSWLNIGGFEWIKNEHLQPSDPPAHIVAGPITKTSRNPVRLFGTINFIPNQPITTYDSPYGNKVGELMHGSRVSIVATIVDDQDLIWYELANHTVVPRTYIDVDK</sequence>
<dbReference type="Proteomes" id="UP000051439">
    <property type="component" value="Unassembled WGS sequence"/>
</dbReference>
<keyword evidence="5" id="KW-1185">Reference proteome</keyword>
<dbReference type="Gene3D" id="3.10.20.320">
    <property type="entry name" value="Putative peptidoglycan bound protein (lpxtg motif)"/>
    <property type="match status" value="2"/>
</dbReference>
<name>A0A0R1NJI9_9LACO</name>
<comment type="caution">
    <text evidence="4">The sequence shown here is derived from an EMBL/GenBank/DDBJ whole genome shotgun (WGS) entry which is preliminary data.</text>
</comment>